<dbReference type="Pfam" id="PF08242">
    <property type="entry name" value="Methyltransf_12"/>
    <property type="match status" value="1"/>
</dbReference>
<dbReference type="EMBL" id="CAJOBJ010005549">
    <property type="protein sequence ID" value="CAF4034968.1"/>
    <property type="molecule type" value="Genomic_DNA"/>
</dbReference>
<evidence type="ECO:0000256" key="2">
    <source>
        <dbReference type="ARBA" id="ARBA00022603"/>
    </source>
</evidence>
<name>A0A819JIA5_9BILA</name>
<dbReference type="PANTHER" id="PTHR22809:SF5">
    <property type="entry name" value="TRNA N(3)-METHYLCYTIDINE METHYLTRANSFERASE METTL6"/>
    <property type="match status" value="1"/>
</dbReference>
<dbReference type="Proteomes" id="UP000681720">
    <property type="component" value="Unassembled WGS sequence"/>
</dbReference>
<dbReference type="EC" id="2.1.1.-" evidence="4"/>
<accession>A0A819JIA5</accession>
<organism evidence="7 10">
    <name type="scientific">Rotaria magnacalcarata</name>
    <dbReference type="NCBI Taxonomy" id="392030"/>
    <lineage>
        <taxon>Eukaryota</taxon>
        <taxon>Metazoa</taxon>
        <taxon>Spiralia</taxon>
        <taxon>Gnathifera</taxon>
        <taxon>Rotifera</taxon>
        <taxon>Eurotatoria</taxon>
        <taxon>Bdelloidea</taxon>
        <taxon>Philodinida</taxon>
        <taxon>Philodinidae</taxon>
        <taxon>Rotaria</taxon>
    </lineage>
</organism>
<dbReference type="PANTHER" id="PTHR22809">
    <property type="entry name" value="METHYLTRANSFERASE-RELATED"/>
    <property type="match status" value="1"/>
</dbReference>
<dbReference type="EMBL" id="CAJNOV010006172">
    <property type="protein sequence ID" value="CAF1237871.1"/>
    <property type="molecule type" value="Genomic_DNA"/>
</dbReference>
<evidence type="ECO:0000256" key="1">
    <source>
        <dbReference type="ARBA" id="ARBA00009725"/>
    </source>
</evidence>
<keyword evidence="2 4" id="KW-0489">Methyltransferase</keyword>
<dbReference type="CDD" id="cd02440">
    <property type="entry name" value="AdoMet_MTases"/>
    <property type="match status" value="1"/>
</dbReference>
<dbReference type="GO" id="GO:0008757">
    <property type="term" value="F:S-adenosylmethionine-dependent methyltransferase activity"/>
    <property type="evidence" value="ECO:0007669"/>
    <property type="project" value="UniProtKB-ARBA"/>
</dbReference>
<dbReference type="GO" id="GO:0008173">
    <property type="term" value="F:RNA methyltransferase activity"/>
    <property type="evidence" value="ECO:0007669"/>
    <property type="project" value="UniProtKB-ARBA"/>
</dbReference>
<dbReference type="GO" id="GO:0032259">
    <property type="term" value="P:methylation"/>
    <property type="evidence" value="ECO:0007669"/>
    <property type="project" value="UniProtKB-KW"/>
</dbReference>
<feature type="domain" description="Methyltransferase type 12" evidence="5">
    <location>
        <begin position="99"/>
        <end position="198"/>
    </location>
</feature>
<sequence>MNTFRLQISMADNTTNDPIHGYRSDKERSITNDEYACLYSPELQDRQQVPTFKQNQFDKNAQKYWDQFYKRNTSNFFKDRHWTLREFNININESMKLFEVGCGVGNFLFPLLSEMPNLSIYACDFSSTAVELLRQNSNYDPQRIQSFICDLTDDNEIPIEENSIDLCSMIFLLSAIHPDKMSSVLKKIHKVLKPDGYLLFRDYGLYDHAMFRFARQRQHKLSDNFYVRQDGTRAYFFSIEYLTNLLNACQFHIDELSYVFKETVNVKEEICVPRVFIQGKFKKRKPDE</sequence>
<dbReference type="InterPro" id="IPR026113">
    <property type="entry name" value="METTL2/6/8-like"/>
</dbReference>
<dbReference type="Proteomes" id="UP000681967">
    <property type="component" value="Unassembled WGS sequence"/>
</dbReference>
<evidence type="ECO:0000313" key="7">
    <source>
        <dbReference type="EMBL" id="CAF3933318.1"/>
    </source>
</evidence>
<dbReference type="SUPFAM" id="SSF53335">
    <property type="entry name" value="S-adenosyl-L-methionine-dependent methyltransferases"/>
    <property type="match status" value="1"/>
</dbReference>
<comment type="similarity">
    <text evidence="1 4">Belongs to the methyltransferase superfamily. METL family.</text>
</comment>
<dbReference type="Proteomes" id="UP000663842">
    <property type="component" value="Unassembled WGS sequence"/>
</dbReference>
<evidence type="ECO:0000313" key="10">
    <source>
        <dbReference type="Proteomes" id="UP000663842"/>
    </source>
</evidence>
<reference evidence="7" key="1">
    <citation type="submission" date="2021-02" db="EMBL/GenBank/DDBJ databases">
        <authorList>
            <person name="Nowell W R."/>
        </authorList>
    </citation>
    <scope>NUCLEOTIDE SEQUENCE</scope>
</reference>
<evidence type="ECO:0000313" key="9">
    <source>
        <dbReference type="EMBL" id="CAF4067567.1"/>
    </source>
</evidence>
<protein>
    <recommendedName>
        <fullName evidence="4">tRNA N(3)-methylcytidine methyltransferase</fullName>
        <ecNumber evidence="4">2.1.1.-</ecNumber>
    </recommendedName>
</protein>
<dbReference type="EMBL" id="CAJOBF010001278">
    <property type="protein sequence ID" value="CAF3933318.1"/>
    <property type="molecule type" value="Genomic_DNA"/>
</dbReference>
<dbReference type="PIRSF" id="PIRSF037755">
    <property type="entry name" value="Mettl2_prd"/>
    <property type="match status" value="1"/>
</dbReference>
<dbReference type="InterPro" id="IPR013217">
    <property type="entry name" value="Methyltransf_12"/>
</dbReference>
<comment type="caution">
    <text evidence="7">The sequence shown here is derived from an EMBL/GenBank/DDBJ whole genome shotgun (WGS) entry which is preliminary data.</text>
</comment>
<evidence type="ECO:0000256" key="4">
    <source>
        <dbReference type="PIRNR" id="PIRNR037755"/>
    </source>
</evidence>
<dbReference type="EMBL" id="CAJOBH010006833">
    <property type="protein sequence ID" value="CAF4067567.1"/>
    <property type="molecule type" value="Genomic_DNA"/>
</dbReference>
<dbReference type="Gene3D" id="3.40.50.150">
    <property type="entry name" value="Vaccinia Virus protein VP39"/>
    <property type="match status" value="1"/>
</dbReference>
<proteinExistence type="inferred from homology"/>
<dbReference type="InterPro" id="IPR029063">
    <property type="entry name" value="SAM-dependent_MTases_sf"/>
</dbReference>
<keyword evidence="3 4" id="KW-0808">Transferase</keyword>
<dbReference type="AlphaFoldDB" id="A0A819JIA5"/>
<dbReference type="Proteomes" id="UP000663855">
    <property type="component" value="Unassembled WGS sequence"/>
</dbReference>
<evidence type="ECO:0000256" key="3">
    <source>
        <dbReference type="ARBA" id="ARBA00022679"/>
    </source>
</evidence>
<evidence type="ECO:0000313" key="6">
    <source>
        <dbReference type="EMBL" id="CAF1237871.1"/>
    </source>
</evidence>
<gene>
    <name evidence="9" type="ORF">BYL167_LOCUS17324</name>
    <name evidence="6" type="ORF">CJN711_LOCUS13837</name>
    <name evidence="8" type="ORF">GIL414_LOCUS13600</name>
    <name evidence="7" type="ORF">UXM345_LOCUS12325</name>
</gene>
<evidence type="ECO:0000259" key="5">
    <source>
        <dbReference type="Pfam" id="PF08242"/>
    </source>
</evidence>
<evidence type="ECO:0000313" key="8">
    <source>
        <dbReference type="EMBL" id="CAF4034968.1"/>
    </source>
</evidence>
<comment type="function">
    <text evidence="4">S-adenosyl-L-methionine-dependent methyltransferase.</text>
</comment>